<evidence type="ECO:0008006" key="4">
    <source>
        <dbReference type="Google" id="ProtNLM"/>
    </source>
</evidence>
<feature type="transmembrane region" description="Helical" evidence="1">
    <location>
        <begin position="42"/>
        <end position="58"/>
    </location>
</feature>
<organism evidence="2 3">
    <name type="scientific">Catenibacillus scindens</name>
    <dbReference type="NCBI Taxonomy" id="673271"/>
    <lineage>
        <taxon>Bacteria</taxon>
        <taxon>Bacillati</taxon>
        <taxon>Bacillota</taxon>
        <taxon>Clostridia</taxon>
        <taxon>Lachnospirales</taxon>
        <taxon>Lachnospiraceae</taxon>
        <taxon>Catenibacillus</taxon>
    </lineage>
</organism>
<reference evidence="2 3" key="1">
    <citation type="submission" date="2020-08" db="EMBL/GenBank/DDBJ databases">
        <title>Genomic Encyclopedia of Type Strains, Phase IV (KMG-IV): sequencing the most valuable type-strain genomes for metagenomic binning, comparative biology and taxonomic classification.</title>
        <authorList>
            <person name="Goeker M."/>
        </authorList>
    </citation>
    <scope>NUCLEOTIDE SEQUENCE [LARGE SCALE GENOMIC DNA]</scope>
    <source>
        <strain evidence="2 3">DSM 106146</strain>
    </source>
</reference>
<sequence length="252" mass="28064">MNKYLQRLPLSTIIFTASEMAVYITYLSIDLTFAFSPVISDIFKYAGVLLCFLYIHWIPGAHPAIRKSFLLLIFSDYFLLFTDSYFAGVVLFGAIQCLYFIYHSGLKRLPPGLAAVSLIFPGLWLISSLLGFRGILPAAASIYLSLLLTNLIFAFRRALASKNTGLFIFSAGLVFYLLCDFNVGLMNAPDYFPAATPLWLSFLRVRQVHQGTAFAIWFFYLPAQVLIALSQTSLSPSLAASKTWDSPRGVSS</sequence>
<dbReference type="Proteomes" id="UP000543642">
    <property type="component" value="Unassembled WGS sequence"/>
</dbReference>
<evidence type="ECO:0000256" key="1">
    <source>
        <dbReference type="SAM" id="Phobius"/>
    </source>
</evidence>
<evidence type="ECO:0000313" key="2">
    <source>
        <dbReference type="EMBL" id="MBB5264559.1"/>
    </source>
</evidence>
<feature type="transmembrane region" description="Helical" evidence="1">
    <location>
        <begin position="78"/>
        <end position="101"/>
    </location>
</feature>
<keyword evidence="1" id="KW-1133">Transmembrane helix</keyword>
<dbReference type="EMBL" id="JACHFW010000005">
    <property type="protein sequence ID" value="MBB5264559.1"/>
    <property type="molecule type" value="Genomic_DNA"/>
</dbReference>
<proteinExistence type="predicted"/>
<accession>A0A7W8HA22</accession>
<dbReference type="RefSeq" id="WP_183773229.1">
    <property type="nucleotide sequence ID" value="NZ_JACHFW010000005.1"/>
</dbReference>
<keyword evidence="1" id="KW-0812">Transmembrane</keyword>
<protein>
    <recommendedName>
        <fullName evidence="4">YhhN-like protein</fullName>
    </recommendedName>
</protein>
<feature type="transmembrane region" description="Helical" evidence="1">
    <location>
        <begin position="138"/>
        <end position="155"/>
    </location>
</feature>
<feature type="transmembrane region" description="Helical" evidence="1">
    <location>
        <begin position="167"/>
        <end position="188"/>
    </location>
</feature>
<feature type="transmembrane region" description="Helical" evidence="1">
    <location>
        <begin position="12"/>
        <end position="35"/>
    </location>
</feature>
<comment type="caution">
    <text evidence="2">The sequence shown here is derived from an EMBL/GenBank/DDBJ whole genome shotgun (WGS) entry which is preliminary data.</text>
</comment>
<keyword evidence="1" id="KW-0472">Membrane</keyword>
<feature type="transmembrane region" description="Helical" evidence="1">
    <location>
        <begin position="208"/>
        <end position="229"/>
    </location>
</feature>
<keyword evidence="3" id="KW-1185">Reference proteome</keyword>
<dbReference type="AlphaFoldDB" id="A0A7W8HA22"/>
<evidence type="ECO:0000313" key="3">
    <source>
        <dbReference type="Proteomes" id="UP000543642"/>
    </source>
</evidence>
<name>A0A7W8HA22_9FIRM</name>
<feature type="transmembrane region" description="Helical" evidence="1">
    <location>
        <begin position="113"/>
        <end position="132"/>
    </location>
</feature>
<gene>
    <name evidence="2" type="ORF">HNP82_001686</name>
</gene>